<dbReference type="SMART" id="SM00903">
    <property type="entry name" value="Flavin_Reduct"/>
    <property type="match status" value="1"/>
</dbReference>
<evidence type="ECO:0000256" key="1">
    <source>
        <dbReference type="ARBA" id="ARBA00023002"/>
    </source>
</evidence>
<dbReference type="InterPro" id="IPR050268">
    <property type="entry name" value="NADH-dep_flavin_reductase"/>
</dbReference>
<dbReference type="RefSeq" id="WP_218863190.1">
    <property type="nucleotide sequence ID" value="NZ_JACBYR010000001.1"/>
</dbReference>
<dbReference type="EMBL" id="JACBYR010000001">
    <property type="protein sequence ID" value="NYE83001.1"/>
    <property type="molecule type" value="Genomic_DNA"/>
</dbReference>
<reference evidence="3 4" key="1">
    <citation type="submission" date="2020-07" db="EMBL/GenBank/DDBJ databases">
        <title>Genomic Encyclopedia of Type Strains, Phase IV (KMG-V): Genome sequencing to study the core and pangenomes of soil and plant-associated prokaryotes.</title>
        <authorList>
            <person name="Whitman W."/>
        </authorList>
    </citation>
    <scope>NUCLEOTIDE SEQUENCE [LARGE SCALE GENOMIC DNA]</scope>
    <source>
        <strain evidence="3 4">SAS40</strain>
    </source>
</reference>
<keyword evidence="4" id="KW-1185">Reference proteome</keyword>
<evidence type="ECO:0000313" key="3">
    <source>
        <dbReference type="EMBL" id="NYE83001.1"/>
    </source>
</evidence>
<dbReference type="GO" id="GO:0042602">
    <property type="term" value="F:riboflavin reductase (NADPH) activity"/>
    <property type="evidence" value="ECO:0007669"/>
    <property type="project" value="TreeGrafter"/>
</dbReference>
<dbReference type="SUPFAM" id="SSF50475">
    <property type="entry name" value="FMN-binding split barrel"/>
    <property type="match status" value="1"/>
</dbReference>
<dbReference type="PANTHER" id="PTHR30466:SF1">
    <property type="entry name" value="FMN REDUCTASE (NADH) RUTF"/>
    <property type="match status" value="1"/>
</dbReference>
<evidence type="ECO:0000259" key="2">
    <source>
        <dbReference type="SMART" id="SM00903"/>
    </source>
</evidence>
<dbReference type="InterPro" id="IPR002563">
    <property type="entry name" value="Flavin_Rdtase-like_dom"/>
</dbReference>
<name>A0A7Y9ITZ9_9BURK</name>
<evidence type="ECO:0000313" key="4">
    <source>
        <dbReference type="Proteomes" id="UP000542125"/>
    </source>
</evidence>
<dbReference type="GO" id="GO:0010181">
    <property type="term" value="F:FMN binding"/>
    <property type="evidence" value="ECO:0007669"/>
    <property type="project" value="InterPro"/>
</dbReference>
<dbReference type="Gene3D" id="2.30.110.10">
    <property type="entry name" value="Electron Transport, Fmn-binding Protein, Chain A"/>
    <property type="match status" value="1"/>
</dbReference>
<dbReference type="AlphaFoldDB" id="A0A7Y9ITZ9"/>
<keyword evidence="1" id="KW-0560">Oxidoreductase</keyword>
<comment type="caution">
    <text evidence="3">The sequence shown here is derived from an EMBL/GenBank/DDBJ whole genome shotgun (WGS) entry which is preliminary data.</text>
</comment>
<sequence>MTAPHDFTTEIDGRAFRTALGRFATGVAVVSCVTETGHALASTVSSFNSVSLDPPLVLFSLANAAASMPAWQRASHYGVTLLHADQADLSNTFARPSPDKWKGVRPLEGPVTGVPMVPNALAWFECEAYRQVEGGDHTIFVGRVVSMRTRMHADDSPLLFFKGRYRGLAREADPVVADDGLWLHGW</sequence>
<proteinExistence type="predicted"/>
<dbReference type="Proteomes" id="UP000542125">
    <property type="component" value="Unassembled WGS sequence"/>
</dbReference>
<feature type="domain" description="Flavin reductase like" evidence="2">
    <location>
        <begin position="20"/>
        <end position="167"/>
    </location>
</feature>
<dbReference type="InterPro" id="IPR012349">
    <property type="entry name" value="Split_barrel_FMN-bd"/>
</dbReference>
<dbReference type="PANTHER" id="PTHR30466">
    <property type="entry name" value="FLAVIN REDUCTASE"/>
    <property type="match status" value="1"/>
</dbReference>
<protein>
    <submittedName>
        <fullName evidence="3">Flavin reductase (DIM6/NTAB) family NADH-FMN oxidoreductase RutF</fullName>
    </submittedName>
</protein>
<dbReference type="Pfam" id="PF01613">
    <property type="entry name" value="Flavin_Reduct"/>
    <property type="match status" value="1"/>
</dbReference>
<gene>
    <name evidence="3" type="ORF">FHW18_002272</name>
</gene>
<organism evidence="3 4">
    <name type="scientific">Pigmentiphaga litoralis</name>
    <dbReference type="NCBI Taxonomy" id="516702"/>
    <lineage>
        <taxon>Bacteria</taxon>
        <taxon>Pseudomonadati</taxon>
        <taxon>Pseudomonadota</taxon>
        <taxon>Betaproteobacteria</taxon>
        <taxon>Burkholderiales</taxon>
        <taxon>Alcaligenaceae</taxon>
        <taxon>Pigmentiphaga</taxon>
    </lineage>
</organism>
<accession>A0A7Y9ITZ9</accession>